<sequence>MTPPLVDTNVLIYAFIDDPRSLLAQECLAKPFILSTQALNEFSNVALRKLGMTAAEVRSAIRDICLLAEEVLSLDPDTHGLALDLVERYRLSFYDSLMLAAACRAGCDILLTEDMQHGLTIDHGPQVVNPFV</sequence>
<dbReference type="Pfam" id="PF01850">
    <property type="entry name" value="PIN"/>
    <property type="match status" value="1"/>
</dbReference>
<dbReference type="InterPro" id="IPR029060">
    <property type="entry name" value="PIN-like_dom_sf"/>
</dbReference>
<organism evidence="2 3">
    <name type="scientific">Ciceribacter selenitireducens ATCC BAA-1503</name>
    <dbReference type="NCBI Taxonomy" id="1336235"/>
    <lineage>
        <taxon>Bacteria</taxon>
        <taxon>Pseudomonadati</taxon>
        <taxon>Pseudomonadota</taxon>
        <taxon>Alphaproteobacteria</taxon>
        <taxon>Hyphomicrobiales</taxon>
        <taxon>Rhizobiaceae</taxon>
        <taxon>Ciceribacter</taxon>
    </lineage>
</organism>
<feature type="domain" description="PIN" evidence="1">
    <location>
        <begin position="5"/>
        <end position="114"/>
    </location>
</feature>
<evidence type="ECO:0000259" key="1">
    <source>
        <dbReference type="Pfam" id="PF01850"/>
    </source>
</evidence>
<dbReference type="RefSeq" id="WP_115671488.1">
    <property type="nucleotide sequence ID" value="NZ_UEYP01000010.1"/>
</dbReference>
<dbReference type="OrthoDB" id="163436at2"/>
<evidence type="ECO:0000313" key="3">
    <source>
        <dbReference type="Proteomes" id="UP000254764"/>
    </source>
</evidence>
<dbReference type="InterPro" id="IPR002716">
    <property type="entry name" value="PIN_dom"/>
</dbReference>
<dbReference type="CDD" id="cd18692">
    <property type="entry name" value="PIN_VapC-like"/>
    <property type="match status" value="1"/>
</dbReference>
<proteinExistence type="predicted"/>
<dbReference type="EMBL" id="UEYP01000010">
    <property type="protein sequence ID" value="SSC64299.1"/>
    <property type="molecule type" value="Genomic_DNA"/>
</dbReference>
<reference evidence="3" key="1">
    <citation type="submission" date="2018-07" db="EMBL/GenBank/DDBJ databases">
        <authorList>
            <person name="Peiro R."/>
            <person name="Begona"/>
            <person name="Cbmso G."/>
            <person name="Lopez M."/>
            <person name="Gonzalez S."/>
        </authorList>
    </citation>
    <scope>NUCLEOTIDE SEQUENCE [LARGE SCALE GENOMIC DNA]</scope>
</reference>
<dbReference type="AlphaFoldDB" id="A0A376A8V3"/>
<protein>
    <recommendedName>
        <fullName evidence="1">PIN domain-containing protein</fullName>
    </recommendedName>
</protein>
<gene>
    <name evidence="2" type="ORF">RHIZ70_7</name>
</gene>
<dbReference type="Proteomes" id="UP000254764">
    <property type="component" value="Unassembled WGS sequence"/>
</dbReference>
<dbReference type="STRING" id="1336235.GCA_000518785_02565"/>
<keyword evidence="3" id="KW-1185">Reference proteome</keyword>
<dbReference type="SUPFAM" id="SSF88723">
    <property type="entry name" value="PIN domain-like"/>
    <property type="match status" value="1"/>
</dbReference>
<dbReference type="Gene3D" id="3.40.50.1010">
    <property type="entry name" value="5'-nuclease"/>
    <property type="match status" value="1"/>
</dbReference>
<evidence type="ECO:0000313" key="2">
    <source>
        <dbReference type="EMBL" id="SSC64299.1"/>
    </source>
</evidence>
<accession>A0A376A8V3</accession>
<name>A0A376A8V3_9HYPH</name>